<gene>
    <name evidence="2" type="ORF">CSKR_112896</name>
</gene>
<accession>A0A8T1M7C1</accession>
<feature type="region of interest" description="Disordered" evidence="1">
    <location>
        <begin position="1"/>
        <end position="38"/>
    </location>
</feature>
<dbReference type="Proteomes" id="UP000286415">
    <property type="component" value="Unassembled WGS sequence"/>
</dbReference>
<dbReference type="AlphaFoldDB" id="A0A8T1M7C1"/>
<evidence type="ECO:0000313" key="2">
    <source>
        <dbReference type="EMBL" id="KAG5444726.1"/>
    </source>
</evidence>
<evidence type="ECO:0000256" key="1">
    <source>
        <dbReference type="SAM" id="MobiDB-lite"/>
    </source>
</evidence>
<feature type="compositionally biased region" description="Basic residues" evidence="1">
    <location>
        <begin position="166"/>
        <end position="190"/>
    </location>
</feature>
<dbReference type="OrthoDB" id="203440at2759"/>
<proteinExistence type="predicted"/>
<name>A0A8T1M7C1_CLOSI</name>
<feature type="compositionally biased region" description="Basic and acidic residues" evidence="1">
    <location>
        <begin position="1"/>
        <end position="12"/>
    </location>
</feature>
<protein>
    <submittedName>
        <fullName evidence="2">Uncharacterized protein</fullName>
    </submittedName>
</protein>
<dbReference type="EMBL" id="NIRI02000056">
    <property type="protein sequence ID" value="KAG5444726.1"/>
    <property type="molecule type" value="Genomic_DNA"/>
</dbReference>
<evidence type="ECO:0000313" key="3">
    <source>
        <dbReference type="Proteomes" id="UP000286415"/>
    </source>
</evidence>
<keyword evidence="3" id="KW-1185">Reference proteome</keyword>
<sequence>MHNTESDARPNPERFSNIGSFVDEVPPGNISSDSPSLDSKCEVYQPARLNPVFYEQLKNKALERAKKRAARFILEDPALRESEDLPEEIHFGSYGADVTIHKKLAEKQRFEEENFTRLQVTKQEKRLYRRFFSAGFGDTSAKPDPMQILLQSSDEEGGVDYQPFPTKKKRKKLKRLRHKKNKSKGKKPRK</sequence>
<reference evidence="2 3" key="1">
    <citation type="journal article" date="2018" name="Biotechnol. Adv.">
        <title>Improved genomic resources and new bioinformatic workflow for the carcinogenic parasite Clonorchis sinensis: Biotechnological implications.</title>
        <authorList>
            <person name="Wang D."/>
            <person name="Korhonen P.K."/>
            <person name="Gasser R.B."/>
            <person name="Young N.D."/>
        </authorList>
    </citation>
    <scope>NUCLEOTIDE SEQUENCE [LARGE SCALE GENOMIC DNA]</scope>
    <source>
        <strain evidence="2">Cs-k2</strain>
    </source>
</reference>
<reference evidence="2 3" key="2">
    <citation type="journal article" date="2021" name="Genomics">
        <title>High-quality reference genome for Clonorchis sinensis.</title>
        <authorList>
            <person name="Young N.D."/>
            <person name="Stroehlein A.J."/>
            <person name="Kinkar L."/>
            <person name="Wang T."/>
            <person name="Sohn W.M."/>
            <person name="Chang B.C.H."/>
            <person name="Kaur P."/>
            <person name="Weisz D."/>
            <person name="Dudchenko O."/>
            <person name="Aiden E.L."/>
            <person name="Korhonen P.K."/>
            <person name="Gasser R.B."/>
        </authorList>
    </citation>
    <scope>NUCLEOTIDE SEQUENCE [LARGE SCALE GENOMIC DNA]</scope>
    <source>
        <strain evidence="2">Cs-k2</strain>
    </source>
</reference>
<comment type="caution">
    <text evidence="2">The sequence shown here is derived from an EMBL/GenBank/DDBJ whole genome shotgun (WGS) entry which is preliminary data.</text>
</comment>
<organism evidence="2 3">
    <name type="scientific">Clonorchis sinensis</name>
    <name type="common">Chinese liver fluke</name>
    <dbReference type="NCBI Taxonomy" id="79923"/>
    <lineage>
        <taxon>Eukaryota</taxon>
        <taxon>Metazoa</taxon>
        <taxon>Spiralia</taxon>
        <taxon>Lophotrochozoa</taxon>
        <taxon>Platyhelminthes</taxon>
        <taxon>Trematoda</taxon>
        <taxon>Digenea</taxon>
        <taxon>Opisthorchiida</taxon>
        <taxon>Opisthorchiata</taxon>
        <taxon>Opisthorchiidae</taxon>
        <taxon>Clonorchis</taxon>
    </lineage>
</organism>
<feature type="region of interest" description="Disordered" evidence="1">
    <location>
        <begin position="139"/>
        <end position="190"/>
    </location>
</feature>